<evidence type="ECO:0000313" key="1">
    <source>
        <dbReference type="EMBL" id="MPL76064.1"/>
    </source>
</evidence>
<protein>
    <submittedName>
        <fullName evidence="1">Uncharacterized protein</fullName>
    </submittedName>
</protein>
<dbReference type="AlphaFoldDB" id="A0A644UB10"/>
<comment type="caution">
    <text evidence="1">The sequence shown here is derived from an EMBL/GenBank/DDBJ whole genome shotgun (WGS) entry which is preliminary data.</text>
</comment>
<name>A0A644UB10_9ZZZZ</name>
<gene>
    <name evidence="1" type="ORF">SDC9_21909</name>
</gene>
<sequence length="430" mass="49083">MKRSPYKISRILSLFTILLLSQVAISQISIERFEIPTTSDSITKIMEDKVTGRIIRIFTNFDKTHLTKYTYVKGVPSFKSGFILEDGQRIELPLNEYIECIRNNFIITSNGNIIEYKTVFTLCKLEENSNKFYLSVIDTLISNGDCSMASFLNNDRIMIQESQEGGVETKIQFYDLNLSFMNEITPYTERNVTGSSYVIKGDSLYYSVEPDQYDENGLPHAKILLINILTGKCIKEKNIEKLDHGLEITICENRLIGYYYDKILGYDLNMNILWEKTGLIPTEFTFIKGGKVLMIIYTAGKLNCISGLCINEGELLWQKSIIDFLQSKTVGCNSDKDYLLRIFKMKEYIGQKTVSLVAGGYLADNKRITNKPIICNPEIITLDYSGELLSDFPIVINENTPVIFSLFGDENKVQVNSDQGIIRINLYENK</sequence>
<reference evidence="1" key="1">
    <citation type="submission" date="2019-08" db="EMBL/GenBank/DDBJ databases">
        <authorList>
            <person name="Kucharzyk K."/>
            <person name="Murdoch R.W."/>
            <person name="Higgins S."/>
            <person name="Loffler F."/>
        </authorList>
    </citation>
    <scope>NUCLEOTIDE SEQUENCE</scope>
</reference>
<dbReference type="EMBL" id="VSSQ01000094">
    <property type="protein sequence ID" value="MPL76064.1"/>
    <property type="molecule type" value="Genomic_DNA"/>
</dbReference>
<organism evidence="1">
    <name type="scientific">bioreactor metagenome</name>
    <dbReference type="NCBI Taxonomy" id="1076179"/>
    <lineage>
        <taxon>unclassified sequences</taxon>
        <taxon>metagenomes</taxon>
        <taxon>ecological metagenomes</taxon>
    </lineage>
</organism>
<proteinExistence type="predicted"/>
<accession>A0A644UB10</accession>